<dbReference type="GO" id="GO:0006285">
    <property type="term" value="P:base-excision repair, AP site formation"/>
    <property type="evidence" value="ECO:0007669"/>
    <property type="project" value="TreeGrafter"/>
</dbReference>
<dbReference type="GO" id="GO:0032131">
    <property type="term" value="F:alkylated DNA binding"/>
    <property type="evidence" value="ECO:0007669"/>
    <property type="project" value="TreeGrafter"/>
</dbReference>
<dbReference type="EMBL" id="JALJXV010000001">
    <property type="protein sequence ID" value="MCP1673008.1"/>
    <property type="molecule type" value="Genomic_DNA"/>
</dbReference>
<evidence type="ECO:0000256" key="4">
    <source>
        <dbReference type="ARBA" id="ARBA00022763"/>
    </source>
</evidence>
<dbReference type="InterPro" id="IPR051912">
    <property type="entry name" value="Alkylbase_DNA_Glycosylase/TA"/>
</dbReference>
<dbReference type="SUPFAM" id="SSF48150">
    <property type="entry name" value="DNA-glycosylase"/>
    <property type="match status" value="1"/>
</dbReference>
<evidence type="ECO:0000256" key="2">
    <source>
        <dbReference type="ARBA" id="ARBA00010817"/>
    </source>
</evidence>
<comment type="catalytic activity">
    <reaction evidence="1">
        <text>Hydrolysis of alkylated DNA, releasing 3-methyladenine, 3-methylguanine, 7-methylguanine and 7-methyladenine.</text>
        <dbReference type="EC" id="3.2.2.21"/>
    </reaction>
</comment>
<dbReference type="FunFam" id="1.10.340.30:FF:000004">
    <property type="entry name" value="DNA-3-methyladenine glycosylase II"/>
    <property type="match status" value="1"/>
</dbReference>
<dbReference type="GO" id="GO:0006307">
    <property type="term" value="P:DNA alkylation repair"/>
    <property type="evidence" value="ECO:0007669"/>
    <property type="project" value="TreeGrafter"/>
</dbReference>
<keyword evidence="5" id="KW-0234">DNA repair</keyword>
<reference evidence="7" key="1">
    <citation type="submission" date="2022-03" db="EMBL/GenBank/DDBJ databases">
        <title>Genomic Encyclopedia of Type Strains, Phase III (KMG-III): the genomes of soil and plant-associated and newly described type strains.</title>
        <authorList>
            <person name="Whitman W."/>
        </authorList>
    </citation>
    <scope>NUCLEOTIDE SEQUENCE</scope>
    <source>
        <strain evidence="7">ANL 6-2</strain>
    </source>
</reference>
<dbReference type="PANTHER" id="PTHR43003">
    <property type="entry name" value="DNA-3-METHYLADENINE GLYCOSYLASE"/>
    <property type="match status" value="1"/>
</dbReference>
<keyword evidence="7" id="KW-0378">Hydrolase</keyword>
<evidence type="ECO:0000256" key="3">
    <source>
        <dbReference type="ARBA" id="ARBA00012000"/>
    </source>
</evidence>
<dbReference type="InterPro" id="IPR003265">
    <property type="entry name" value="HhH-GPD_domain"/>
</dbReference>
<evidence type="ECO:0000313" key="8">
    <source>
        <dbReference type="Proteomes" id="UP001205843"/>
    </source>
</evidence>
<evidence type="ECO:0000256" key="5">
    <source>
        <dbReference type="ARBA" id="ARBA00023204"/>
    </source>
</evidence>
<dbReference type="Gene3D" id="1.10.1670.40">
    <property type="match status" value="1"/>
</dbReference>
<keyword evidence="8" id="KW-1185">Reference proteome</keyword>
<keyword evidence="4" id="KW-0227">DNA damage</keyword>
<organism evidence="7 8">
    <name type="scientific">Natronocella acetinitrilica</name>
    <dbReference type="NCBI Taxonomy" id="414046"/>
    <lineage>
        <taxon>Bacteria</taxon>
        <taxon>Pseudomonadati</taxon>
        <taxon>Pseudomonadota</taxon>
        <taxon>Gammaproteobacteria</taxon>
        <taxon>Chromatiales</taxon>
        <taxon>Ectothiorhodospiraceae</taxon>
        <taxon>Natronocella</taxon>
    </lineage>
</organism>
<proteinExistence type="inferred from homology"/>
<comment type="caution">
    <text evidence="7">The sequence shown here is derived from an EMBL/GenBank/DDBJ whole genome shotgun (WGS) entry which is preliminary data.</text>
</comment>
<protein>
    <recommendedName>
        <fullName evidence="3">DNA-3-methyladenine glycosylase II</fullName>
        <ecNumber evidence="3">3.2.2.21</ecNumber>
    </recommendedName>
</protein>
<name>A0AAE3KAZ8_9GAMM</name>
<dbReference type="AlphaFoldDB" id="A0AAE3KAZ8"/>
<accession>A0AAE3KAZ8</accession>
<dbReference type="EC" id="3.2.2.21" evidence="3"/>
<evidence type="ECO:0000256" key="1">
    <source>
        <dbReference type="ARBA" id="ARBA00000086"/>
    </source>
</evidence>
<dbReference type="Pfam" id="PF00730">
    <property type="entry name" value="HhH-GPD"/>
    <property type="match status" value="1"/>
</dbReference>
<comment type="similarity">
    <text evidence="2">Belongs to the alkylbase DNA glycosidase AlkA family.</text>
</comment>
<dbReference type="GO" id="GO:0032993">
    <property type="term" value="C:protein-DNA complex"/>
    <property type="evidence" value="ECO:0007669"/>
    <property type="project" value="TreeGrafter"/>
</dbReference>
<dbReference type="PROSITE" id="PS00516">
    <property type="entry name" value="ALKYLBASE_DNA_GLYCOS"/>
    <property type="match status" value="1"/>
</dbReference>
<feature type="domain" description="HhH-GPD" evidence="6">
    <location>
        <begin position="51"/>
        <end position="207"/>
    </location>
</feature>
<dbReference type="Gene3D" id="1.10.340.30">
    <property type="entry name" value="Hypothetical protein, domain 2"/>
    <property type="match status" value="1"/>
</dbReference>
<dbReference type="PANTHER" id="PTHR43003:SF5">
    <property type="entry name" value="DNA-3-METHYLADENINE GLYCOSYLASE"/>
    <property type="match status" value="1"/>
</dbReference>
<dbReference type="InterPro" id="IPR011257">
    <property type="entry name" value="DNA_glycosylase"/>
</dbReference>
<dbReference type="CDD" id="cd00056">
    <property type="entry name" value="ENDO3c"/>
    <property type="match status" value="1"/>
</dbReference>
<dbReference type="RefSeq" id="WP_253472638.1">
    <property type="nucleotide sequence ID" value="NZ_JALJXV010000001.1"/>
</dbReference>
<dbReference type="GO" id="GO:0008725">
    <property type="term" value="F:DNA-3-methyladenine glycosylase activity"/>
    <property type="evidence" value="ECO:0007669"/>
    <property type="project" value="TreeGrafter"/>
</dbReference>
<evidence type="ECO:0000313" key="7">
    <source>
        <dbReference type="EMBL" id="MCP1673008.1"/>
    </source>
</evidence>
<dbReference type="Proteomes" id="UP001205843">
    <property type="component" value="Unassembled WGS sequence"/>
</dbReference>
<sequence length="211" mass="23426">MLHTPYDYATASRHLATVDEDWARLIQRVGPCTMELRPAREPFEALVRAVAYQQLHGRAAAAILGRFLALFPGDAFPEPRQLLAQDVDTLRTCGFSHRKITTIRGLAEARLEGRIPDLEAAAALPDEELIGQLVQLSGIGRWTVEILLIYTLGRPDVMPADDFGVRSGYRWLKGLDTLPTASRMRQLGAVCAPYRSVAAWYLWRAADLGKG</sequence>
<keyword evidence="7" id="KW-0326">Glycosidase</keyword>
<gene>
    <name evidence="7" type="ORF">J2T57_000100</name>
</gene>
<evidence type="ECO:0000259" key="6">
    <source>
        <dbReference type="SMART" id="SM00478"/>
    </source>
</evidence>
<dbReference type="SMART" id="SM00478">
    <property type="entry name" value="ENDO3c"/>
    <property type="match status" value="1"/>
</dbReference>
<dbReference type="GO" id="GO:0043916">
    <property type="term" value="F:DNA-7-methylguanine glycosylase activity"/>
    <property type="evidence" value="ECO:0007669"/>
    <property type="project" value="TreeGrafter"/>
</dbReference>
<dbReference type="InterPro" id="IPR000035">
    <property type="entry name" value="Alkylbase_DNA_glycsylse_CS"/>
</dbReference>